<evidence type="ECO:0000256" key="6">
    <source>
        <dbReference type="ARBA" id="ARBA00023049"/>
    </source>
</evidence>
<sequence length="947" mass="107159">MNKLKAFLLLFVALITLPTIAQQPQMPQLPIDKDVRYGKLPNGLTYYIRHNALPDDRANFYIAQKVGSVQEEESQRGLAHFLEHMCFNGTKNFPDDQLLKFCEGIGVKFGENLNAYTATDETVYNIDDVPVTDKNIDSCLLILRDWSDGLTLDPKEIDKERGVIHEEWRMRSSASGRMFERNLPKLYPGSRYGERYPIGLMSVVDNFKPAELRAYYEKWYRPDLQGIIVVGDIDVDQVEAKIKSIFSPIEMPANAAKYEFYPVPDNNEPIYVIDKDKEQTQAVIQVMFKHDPIPAEFRNTPLYLQMNYLNSLVTSAIDARLNEVSQKADCPFIGASASEGNYIMAKTKNAFTIGILPKPGQDAAALKAVMEEVERANRFGFTETEVSRLSAEFISAIEVIYNNREKQRNSFYVPQYVRHFLEGNAIPDVETEFNMYKMIAQQLTQAGMLGTAVSEIFKEYTEKTDTNFVCLAFYPEKEGVTIPTIESFKKAIAEAKAAKLEAYVDNVKSEPLITKLPAKGKIKKETAADFGYTCWTLDNGARVFFKKTDFNDAEIIFNARSNGGTSLVAEKDLINAKLFNDVLSSTGIGNFSSTEIQKKLAGKQARCDASLGELTDNLSGASTPKDLRTLFELIYLRFQAPANDVEGYENFMNYLKTSLENAEKSPEVAFRDSLMLTLYGNNPRTAPLKLKDLSKADYNVIKRLYTERFNAAGDFDFYFTGAINVDSLRLFTEQYIAPLKAVKKREAYVNHKLYPVKGERNNHFFRSMETPQAQIVQIWSGENPYSLKEAVMLETLGSILTQRYLKSIREDAGLAYSVGAAAEASFTGREAYTMQIFCPVKPAKLDSALLLIRQGIEDIAEKGVTAEELDKVQKFELKTFADNQKKNNYWLNLIIHKTAWGKDLREGYEEAIKSVNSKDIQAFVKNVMLKQMNCTTVSMRPTDMTEK</sequence>
<evidence type="ECO:0000256" key="4">
    <source>
        <dbReference type="ARBA" id="ARBA00022801"/>
    </source>
</evidence>
<dbReference type="SUPFAM" id="SSF63411">
    <property type="entry name" value="LuxS/MPP-like metallohydrolase"/>
    <property type="match status" value="3"/>
</dbReference>
<protein>
    <submittedName>
        <fullName evidence="9">Zinc protease</fullName>
    </submittedName>
</protein>
<accession>J9GJ98</accession>
<reference evidence="9" key="1">
    <citation type="journal article" date="2012" name="PLoS ONE">
        <title>Gene sets for utilization of primary and secondary nutrition supplies in the distal gut of endangered iberian lynx.</title>
        <authorList>
            <person name="Alcaide M."/>
            <person name="Messina E."/>
            <person name="Richter M."/>
            <person name="Bargiela R."/>
            <person name="Peplies J."/>
            <person name="Huws S.A."/>
            <person name="Newbold C.J."/>
            <person name="Golyshin P.N."/>
            <person name="Simon M.A."/>
            <person name="Lopez G."/>
            <person name="Yakimov M.M."/>
            <person name="Ferrer M."/>
        </authorList>
    </citation>
    <scope>NUCLEOTIDE SEQUENCE</scope>
</reference>
<dbReference type="EMBL" id="AMCI01002698">
    <property type="protein sequence ID" value="EJX02068.1"/>
    <property type="molecule type" value="Genomic_DNA"/>
</dbReference>
<evidence type="ECO:0000259" key="8">
    <source>
        <dbReference type="Pfam" id="PF05193"/>
    </source>
</evidence>
<dbReference type="InterPro" id="IPR050626">
    <property type="entry name" value="Peptidase_M16"/>
</dbReference>
<organism evidence="9">
    <name type="scientific">gut metagenome</name>
    <dbReference type="NCBI Taxonomy" id="749906"/>
    <lineage>
        <taxon>unclassified sequences</taxon>
        <taxon>metagenomes</taxon>
        <taxon>organismal metagenomes</taxon>
    </lineage>
</organism>
<dbReference type="Pfam" id="PF00675">
    <property type="entry name" value="Peptidase_M16"/>
    <property type="match status" value="1"/>
</dbReference>
<evidence type="ECO:0000256" key="2">
    <source>
        <dbReference type="ARBA" id="ARBA00022670"/>
    </source>
</evidence>
<keyword evidence="3" id="KW-0479">Metal-binding</keyword>
<dbReference type="InterPro" id="IPR007863">
    <property type="entry name" value="Peptidase_M16_C"/>
</dbReference>
<proteinExistence type="inferred from homology"/>
<feature type="domain" description="Peptidase M16 N-terminal" evidence="7">
    <location>
        <begin position="54"/>
        <end position="181"/>
    </location>
</feature>
<dbReference type="Gene3D" id="3.30.830.10">
    <property type="entry name" value="Metalloenzyme, LuxS/M16 peptidase-like"/>
    <property type="match status" value="4"/>
</dbReference>
<dbReference type="AlphaFoldDB" id="J9GJ98"/>
<dbReference type="PROSITE" id="PS00143">
    <property type="entry name" value="INSULINASE"/>
    <property type="match status" value="1"/>
</dbReference>
<keyword evidence="6" id="KW-0482">Metalloprotease</keyword>
<evidence type="ECO:0000256" key="1">
    <source>
        <dbReference type="ARBA" id="ARBA00007261"/>
    </source>
</evidence>
<dbReference type="GO" id="GO:0046872">
    <property type="term" value="F:metal ion binding"/>
    <property type="evidence" value="ECO:0007669"/>
    <property type="project" value="UniProtKB-KW"/>
</dbReference>
<comment type="similarity">
    <text evidence="1">Belongs to the peptidase M16 family.</text>
</comment>
<feature type="domain" description="Peptidase M16 C-terminal" evidence="8">
    <location>
        <begin position="207"/>
        <end position="389"/>
    </location>
</feature>
<dbReference type="Pfam" id="PF05193">
    <property type="entry name" value="Peptidase_M16_C"/>
    <property type="match status" value="2"/>
</dbReference>
<gene>
    <name evidence="9" type="ORF">EVA_09829</name>
</gene>
<dbReference type="InterPro" id="IPR001431">
    <property type="entry name" value="Pept_M16_Zn_BS"/>
</dbReference>
<evidence type="ECO:0000259" key="7">
    <source>
        <dbReference type="Pfam" id="PF00675"/>
    </source>
</evidence>
<feature type="domain" description="Peptidase M16 C-terminal" evidence="8">
    <location>
        <begin position="697"/>
        <end position="874"/>
    </location>
</feature>
<dbReference type="PANTHER" id="PTHR43690">
    <property type="entry name" value="NARDILYSIN"/>
    <property type="match status" value="1"/>
</dbReference>
<dbReference type="GO" id="GO:0004222">
    <property type="term" value="F:metalloendopeptidase activity"/>
    <property type="evidence" value="ECO:0007669"/>
    <property type="project" value="InterPro"/>
</dbReference>
<dbReference type="InterPro" id="IPR011765">
    <property type="entry name" value="Pept_M16_N"/>
</dbReference>
<comment type="caution">
    <text evidence="9">The sequence shown here is derived from an EMBL/GenBank/DDBJ whole genome shotgun (WGS) entry which is preliminary data.</text>
</comment>
<evidence type="ECO:0000313" key="9">
    <source>
        <dbReference type="EMBL" id="EJX02068.1"/>
    </source>
</evidence>
<keyword evidence="5" id="KW-0862">Zinc</keyword>
<name>J9GJ98_9ZZZZ</name>
<keyword evidence="4" id="KW-0378">Hydrolase</keyword>
<dbReference type="GO" id="GO:0006508">
    <property type="term" value="P:proteolysis"/>
    <property type="evidence" value="ECO:0007669"/>
    <property type="project" value="UniProtKB-KW"/>
</dbReference>
<dbReference type="PANTHER" id="PTHR43690:SF34">
    <property type="entry name" value="ZINC PROTEASE PQQL-LIKE"/>
    <property type="match status" value="1"/>
</dbReference>
<evidence type="ECO:0000256" key="5">
    <source>
        <dbReference type="ARBA" id="ARBA00022833"/>
    </source>
</evidence>
<evidence type="ECO:0000256" key="3">
    <source>
        <dbReference type="ARBA" id="ARBA00022723"/>
    </source>
</evidence>
<keyword evidence="2 9" id="KW-0645">Protease</keyword>
<dbReference type="InterPro" id="IPR011249">
    <property type="entry name" value="Metalloenz_LuxS/M16"/>
</dbReference>